<feature type="region of interest" description="Disordered" evidence="1">
    <location>
        <begin position="1"/>
        <end position="77"/>
    </location>
</feature>
<name>A0A2D3VMY5_9PEZI</name>
<keyword evidence="3" id="KW-1185">Reference proteome</keyword>
<sequence length="572" mass="64449">MFQYQHHLASQPSPQDLDDLDERRQSTTSSALQQDSERNSLTTKEGAQMQTFSNSGGQTPYQHHHRQGIDSNPLPTDRQRTANLINPTAEMMRGLVLFGKWHYIVEWSKDLTSFSAAHLWFYSTGGLFVWQLLPMERKAKLWTTWNEQAMDLRNECGARLALSSLLQHFASLHDTPQQDLKAVRNPRQSVTDQEAEEIVNVFEILLWKARNGDHEVRPSLSLEGTGMIHKLCKRAGTPSHYIVELFCIMRLCGMPFRLRAPSPWSAMLAGLDFHLVQGGYIAQDFATSLQDQYFAGEQLHPDLGSQNSSPKSLHHQQIIRPAGNASQGGDAGAYQSQAIAALVQTQSFHSGLNQPVLPPVPLATSGLAPVAAHPPVTQANRLPGCSFNTHLFPNLQAGLASYYTRNIKVFNIPPNDDDVNTVKLDCQRHVNELYNAMVEDPICTTAAQTSGVDVYKKYIADKLKDGLADERHQRLAWRMWQAIIELHETGMHNLEFDEIQVHTNGTRKKQLWAQDAALTLLARLQAVKDTLRQYKLLVKDCGLNERCILFVAFQPFMERALKEQSKATNKNR</sequence>
<accession>A0A2D3VMY5</accession>
<dbReference type="AlphaFoldDB" id="A0A2D3VMY5"/>
<dbReference type="EMBL" id="FJUY01000020">
    <property type="protein sequence ID" value="CZT24194.1"/>
    <property type="molecule type" value="Genomic_DNA"/>
</dbReference>
<dbReference type="RefSeq" id="XP_023630918.1">
    <property type="nucleotide sequence ID" value="XM_023775150.1"/>
</dbReference>
<gene>
    <name evidence="2" type="ORF">RCC_09911</name>
</gene>
<organism evidence="2 3">
    <name type="scientific">Ramularia collo-cygni</name>
    <dbReference type="NCBI Taxonomy" id="112498"/>
    <lineage>
        <taxon>Eukaryota</taxon>
        <taxon>Fungi</taxon>
        <taxon>Dikarya</taxon>
        <taxon>Ascomycota</taxon>
        <taxon>Pezizomycotina</taxon>
        <taxon>Dothideomycetes</taxon>
        <taxon>Dothideomycetidae</taxon>
        <taxon>Mycosphaerellales</taxon>
        <taxon>Mycosphaerellaceae</taxon>
        <taxon>Ramularia</taxon>
    </lineage>
</organism>
<reference evidence="2 3" key="1">
    <citation type="submission" date="2016-03" db="EMBL/GenBank/DDBJ databases">
        <authorList>
            <person name="Ploux O."/>
        </authorList>
    </citation>
    <scope>NUCLEOTIDE SEQUENCE [LARGE SCALE GENOMIC DNA]</scope>
    <source>
        <strain evidence="2 3">URUG2</strain>
    </source>
</reference>
<evidence type="ECO:0000313" key="3">
    <source>
        <dbReference type="Proteomes" id="UP000225277"/>
    </source>
</evidence>
<evidence type="ECO:0000313" key="2">
    <source>
        <dbReference type="EMBL" id="CZT24194.1"/>
    </source>
</evidence>
<evidence type="ECO:0000256" key="1">
    <source>
        <dbReference type="SAM" id="MobiDB-lite"/>
    </source>
</evidence>
<dbReference type="Proteomes" id="UP000225277">
    <property type="component" value="Unassembled WGS sequence"/>
</dbReference>
<feature type="compositionally biased region" description="Polar residues" evidence="1">
    <location>
        <begin position="26"/>
        <end position="61"/>
    </location>
</feature>
<protein>
    <submittedName>
        <fullName evidence="2">Uncharacterized protein</fullName>
    </submittedName>
</protein>
<proteinExistence type="predicted"/>
<dbReference type="GeneID" id="35604971"/>